<name>A0A542Y501_9MICO</name>
<dbReference type="InterPro" id="IPR050570">
    <property type="entry name" value="Cell_wall_metabolism_enzyme"/>
</dbReference>
<organism evidence="4 5">
    <name type="scientific">Leucobacter komagatae</name>
    <dbReference type="NCBI Taxonomy" id="55969"/>
    <lineage>
        <taxon>Bacteria</taxon>
        <taxon>Bacillati</taxon>
        <taxon>Actinomycetota</taxon>
        <taxon>Actinomycetes</taxon>
        <taxon>Micrococcales</taxon>
        <taxon>Microbacteriaceae</taxon>
        <taxon>Leucobacter</taxon>
    </lineage>
</organism>
<dbReference type="PANTHER" id="PTHR21666">
    <property type="entry name" value="PEPTIDASE-RELATED"/>
    <property type="match status" value="1"/>
</dbReference>
<feature type="region of interest" description="Disordered" evidence="2">
    <location>
        <begin position="280"/>
        <end position="322"/>
    </location>
</feature>
<keyword evidence="5" id="KW-1185">Reference proteome</keyword>
<feature type="coiled-coil region" evidence="1">
    <location>
        <begin position="67"/>
        <end position="136"/>
    </location>
</feature>
<evidence type="ECO:0000256" key="1">
    <source>
        <dbReference type="SAM" id="Coils"/>
    </source>
</evidence>
<sequence>MTRKPQPRLRLRRKAGLALGLAAAGAVFIGGVGLGPASPAHAIVSDLPTWQDVEKAKQNEAAAAAKVTEIKDLLVKVQQEVERTRAESEAASVKFDQAASQLRDAQARVEALDTQAKASEAEAKQASEQAAALVSQIYRSGGVDRNLSLFLESDGSTADALLDRLAQTEKATERNTNIWQTAERAMNSAQTLSEQADSAREERDKLAKEAEANQQRAAEIADAARNQQVEQEKQQKLLEQQLAALEDKTTSTTKGYEERLVLEEQERQRIEAERQEAIRKAQEEEAANNGGGNTGGGNTGGGNTGGGNTGGGNNGGGQVTPGGWTNPLGGGYWVSTEWWGYYGHTGMDLAIGQGTPIRAAAGGTVSFSGWAGQFSYGNMAEINHGGGVSTLYGHMQYTPSVVYGQNVVAGQVIGYVGSTGNSTGPHLHFETKVGGVPQDPRPFMANRGVWM</sequence>
<reference evidence="4 5" key="1">
    <citation type="submission" date="2019-06" db="EMBL/GenBank/DDBJ databases">
        <title>Sequencing the genomes of 1000 actinobacteria strains.</title>
        <authorList>
            <person name="Klenk H.-P."/>
        </authorList>
    </citation>
    <scope>NUCLEOTIDE SEQUENCE [LARGE SCALE GENOMIC DNA]</scope>
    <source>
        <strain evidence="4 5">DSM 8803</strain>
    </source>
</reference>
<proteinExistence type="predicted"/>
<dbReference type="RefSeq" id="WP_141886513.1">
    <property type="nucleotide sequence ID" value="NZ_BAAAUY010000012.1"/>
</dbReference>
<dbReference type="InterPro" id="IPR016047">
    <property type="entry name" value="M23ase_b-sheet_dom"/>
</dbReference>
<dbReference type="Proteomes" id="UP000319094">
    <property type="component" value="Unassembled WGS sequence"/>
</dbReference>
<dbReference type="InterPro" id="IPR011055">
    <property type="entry name" value="Dup_hybrid_motif"/>
</dbReference>
<dbReference type="AlphaFoldDB" id="A0A542Y501"/>
<dbReference type="Pfam" id="PF01551">
    <property type="entry name" value="Peptidase_M23"/>
    <property type="match status" value="1"/>
</dbReference>
<evidence type="ECO:0000313" key="5">
    <source>
        <dbReference type="Proteomes" id="UP000319094"/>
    </source>
</evidence>
<accession>A0A542Y501</accession>
<feature type="compositionally biased region" description="Gly residues" evidence="2">
    <location>
        <begin position="289"/>
        <end position="320"/>
    </location>
</feature>
<evidence type="ECO:0000259" key="3">
    <source>
        <dbReference type="Pfam" id="PF01551"/>
    </source>
</evidence>
<protein>
    <submittedName>
        <fullName evidence="4">Peptidase M23-like protein</fullName>
    </submittedName>
</protein>
<evidence type="ECO:0000256" key="2">
    <source>
        <dbReference type="SAM" id="MobiDB-lite"/>
    </source>
</evidence>
<dbReference type="PANTHER" id="PTHR21666:SF270">
    <property type="entry name" value="MUREIN HYDROLASE ACTIVATOR ENVC"/>
    <property type="match status" value="1"/>
</dbReference>
<dbReference type="CDD" id="cd12797">
    <property type="entry name" value="M23_peptidase"/>
    <property type="match status" value="1"/>
</dbReference>
<dbReference type="SUPFAM" id="SSF51261">
    <property type="entry name" value="Duplicated hybrid motif"/>
    <property type="match status" value="1"/>
</dbReference>
<dbReference type="EMBL" id="VFON01000001">
    <property type="protein sequence ID" value="TQL43156.1"/>
    <property type="molecule type" value="Genomic_DNA"/>
</dbReference>
<dbReference type="GO" id="GO:0004222">
    <property type="term" value="F:metalloendopeptidase activity"/>
    <property type="evidence" value="ECO:0007669"/>
    <property type="project" value="TreeGrafter"/>
</dbReference>
<dbReference type="Gene3D" id="2.70.70.10">
    <property type="entry name" value="Glucose Permease (Domain IIA)"/>
    <property type="match status" value="1"/>
</dbReference>
<gene>
    <name evidence="4" type="ORF">FB468_1171</name>
</gene>
<evidence type="ECO:0000313" key="4">
    <source>
        <dbReference type="EMBL" id="TQL43156.1"/>
    </source>
</evidence>
<feature type="compositionally biased region" description="Polar residues" evidence="2">
    <location>
        <begin position="187"/>
        <end position="196"/>
    </location>
</feature>
<dbReference type="OrthoDB" id="1099523at2"/>
<feature type="region of interest" description="Disordered" evidence="2">
    <location>
        <begin position="186"/>
        <end position="214"/>
    </location>
</feature>
<comment type="caution">
    <text evidence="4">The sequence shown here is derived from an EMBL/GenBank/DDBJ whole genome shotgun (WGS) entry which is preliminary data.</text>
</comment>
<keyword evidence="1" id="KW-0175">Coiled coil</keyword>
<feature type="domain" description="M23ase beta-sheet core" evidence="3">
    <location>
        <begin position="343"/>
        <end position="440"/>
    </location>
</feature>
<feature type="compositionally biased region" description="Basic and acidic residues" evidence="2">
    <location>
        <begin position="197"/>
        <end position="211"/>
    </location>
</feature>